<keyword evidence="2" id="KW-1185">Reference proteome</keyword>
<dbReference type="EMBL" id="AP027272">
    <property type="protein sequence ID" value="BDX07934.1"/>
    <property type="molecule type" value="Genomic_DNA"/>
</dbReference>
<sequence>MCYSHMGVKADSLAAQQRPPERLAMDGEAGCPFRDDCYSCSNHNADDEVTIDGLGFPMR</sequence>
<evidence type="ECO:0000313" key="1">
    <source>
        <dbReference type="EMBL" id="BDX07934.1"/>
    </source>
</evidence>
<gene>
    <name evidence="1" type="ORF">MACH26_34550</name>
</gene>
<name>A0AA48HTZ3_9ALTE</name>
<dbReference type="Proteomes" id="UP001333710">
    <property type="component" value="Chromosome"/>
</dbReference>
<evidence type="ECO:0000313" key="2">
    <source>
        <dbReference type="Proteomes" id="UP001333710"/>
    </source>
</evidence>
<proteinExistence type="predicted"/>
<dbReference type="AlphaFoldDB" id="A0AA48HTZ3"/>
<organism evidence="1 2">
    <name type="scientific">Planctobacterium marinum</name>
    <dbReference type="NCBI Taxonomy" id="1631968"/>
    <lineage>
        <taxon>Bacteria</taxon>
        <taxon>Pseudomonadati</taxon>
        <taxon>Pseudomonadota</taxon>
        <taxon>Gammaproteobacteria</taxon>
        <taxon>Alteromonadales</taxon>
        <taxon>Alteromonadaceae</taxon>
        <taxon>Planctobacterium</taxon>
    </lineage>
</organism>
<reference evidence="1" key="1">
    <citation type="submission" date="2023-01" db="EMBL/GenBank/DDBJ databases">
        <title>Complete genome sequence of Planctobacterium marinum strain Dej080120_11.</title>
        <authorList>
            <person name="Ueki S."/>
            <person name="Maruyama F."/>
        </authorList>
    </citation>
    <scope>NUCLEOTIDE SEQUENCE</scope>
    <source>
        <strain evidence="1">Dej080120_11</strain>
    </source>
</reference>
<accession>A0AA48HTZ3</accession>
<protein>
    <submittedName>
        <fullName evidence="1">Uncharacterized protein</fullName>
    </submittedName>
</protein>
<dbReference type="KEGG" id="pmaw:MACH26_34550"/>